<keyword evidence="2" id="KW-0812">Transmembrane</keyword>
<organism evidence="3 4">
    <name type="scientific">Alligator mississippiensis</name>
    <name type="common">American alligator</name>
    <dbReference type="NCBI Taxonomy" id="8496"/>
    <lineage>
        <taxon>Eukaryota</taxon>
        <taxon>Metazoa</taxon>
        <taxon>Chordata</taxon>
        <taxon>Craniata</taxon>
        <taxon>Vertebrata</taxon>
        <taxon>Euteleostomi</taxon>
        <taxon>Archelosauria</taxon>
        <taxon>Archosauria</taxon>
        <taxon>Crocodylia</taxon>
        <taxon>Alligatoridae</taxon>
        <taxon>Alligatorinae</taxon>
        <taxon>Alligator</taxon>
    </lineage>
</organism>
<feature type="region of interest" description="Disordered" evidence="1">
    <location>
        <begin position="15"/>
        <end position="49"/>
    </location>
</feature>
<feature type="transmembrane region" description="Helical" evidence="2">
    <location>
        <begin position="93"/>
        <end position="112"/>
    </location>
</feature>
<accession>A0A151N1Y1</accession>
<proteinExistence type="predicted"/>
<comment type="caution">
    <text evidence="3">The sequence shown here is derived from an EMBL/GenBank/DDBJ whole genome shotgun (WGS) entry which is preliminary data.</text>
</comment>
<reference evidence="3 4" key="1">
    <citation type="journal article" date="2012" name="Genome Biol.">
        <title>Sequencing three crocodilian genomes to illuminate the evolution of archosaurs and amniotes.</title>
        <authorList>
            <person name="St John J.A."/>
            <person name="Braun E.L."/>
            <person name="Isberg S.R."/>
            <person name="Miles L.G."/>
            <person name="Chong A.Y."/>
            <person name="Gongora J."/>
            <person name="Dalzell P."/>
            <person name="Moran C."/>
            <person name="Bed'hom B."/>
            <person name="Abzhanov A."/>
            <person name="Burgess S.C."/>
            <person name="Cooksey A.M."/>
            <person name="Castoe T.A."/>
            <person name="Crawford N.G."/>
            <person name="Densmore L.D."/>
            <person name="Drew J.C."/>
            <person name="Edwards S.V."/>
            <person name="Faircloth B.C."/>
            <person name="Fujita M.K."/>
            <person name="Greenwold M.J."/>
            <person name="Hoffmann F.G."/>
            <person name="Howard J.M."/>
            <person name="Iguchi T."/>
            <person name="Janes D.E."/>
            <person name="Khan S.Y."/>
            <person name="Kohno S."/>
            <person name="de Koning A.J."/>
            <person name="Lance S.L."/>
            <person name="McCarthy F.M."/>
            <person name="McCormack J.E."/>
            <person name="Merchant M.E."/>
            <person name="Peterson D.G."/>
            <person name="Pollock D.D."/>
            <person name="Pourmand N."/>
            <person name="Raney B.J."/>
            <person name="Roessler K.A."/>
            <person name="Sanford J.R."/>
            <person name="Sawyer R.H."/>
            <person name="Schmidt C.J."/>
            <person name="Triplett E.W."/>
            <person name="Tuberville T.D."/>
            <person name="Venegas-Anaya M."/>
            <person name="Howard J.T."/>
            <person name="Jarvis E.D."/>
            <person name="Guillette L.J.Jr."/>
            <person name="Glenn T.C."/>
            <person name="Green R.E."/>
            <person name="Ray D.A."/>
        </authorList>
    </citation>
    <scope>NUCLEOTIDE SEQUENCE [LARGE SCALE GENOMIC DNA]</scope>
    <source>
        <strain evidence="3">KSC_2009_1</strain>
    </source>
</reference>
<name>A0A151N1Y1_ALLMI</name>
<protein>
    <submittedName>
        <fullName evidence="3">Uncharacterized protein</fullName>
    </submittedName>
</protein>
<evidence type="ECO:0000313" key="3">
    <source>
        <dbReference type="EMBL" id="KYO30659.1"/>
    </source>
</evidence>
<keyword evidence="2" id="KW-0472">Membrane</keyword>
<keyword evidence="2" id="KW-1133">Transmembrane helix</keyword>
<sequence length="124" mass="14017">MFGGIISTTKLSEDATWKPGQATSTLCREDEKHEDAEGDADPVPKGPTGRARVRIWSCCLSKKALKKVKDTKGKWLFSSPSTDLRFVKSSNRFFFFSVVVVVFFGFFLRTFAKCKLTMPFCFLK</sequence>
<evidence type="ECO:0000313" key="4">
    <source>
        <dbReference type="Proteomes" id="UP000050525"/>
    </source>
</evidence>
<dbReference type="Proteomes" id="UP000050525">
    <property type="component" value="Unassembled WGS sequence"/>
</dbReference>
<keyword evidence="4" id="KW-1185">Reference proteome</keyword>
<dbReference type="AlphaFoldDB" id="A0A151N1Y1"/>
<dbReference type="EMBL" id="AKHW03004154">
    <property type="protein sequence ID" value="KYO30659.1"/>
    <property type="molecule type" value="Genomic_DNA"/>
</dbReference>
<evidence type="ECO:0000256" key="2">
    <source>
        <dbReference type="SAM" id="Phobius"/>
    </source>
</evidence>
<gene>
    <name evidence="3" type="ORF">Y1Q_0008288</name>
</gene>
<evidence type="ECO:0000256" key="1">
    <source>
        <dbReference type="SAM" id="MobiDB-lite"/>
    </source>
</evidence>